<feature type="domain" description="YetF C-terminal" evidence="8">
    <location>
        <begin position="79"/>
        <end position="210"/>
    </location>
</feature>
<gene>
    <name evidence="9" type="ORF">H8693_03665</name>
</gene>
<accession>A0A926DHS3</accession>
<keyword evidence="6 7" id="KW-0472">Membrane</keyword>
<comment type="subcellular location">
    <subcellularLocation>
        <location evidence="1">Cell membrane</location>
        <topology evidence="1">Multi-pass membrane protein</topology>
    </subcellularLocation>
</comment>
<protein>
    <submittedName>
        <fullName evidence="9">DUF421 domain-containing protein</fullName>
    </submittedName>
</protein>
<evidence type="ECO:0000256" key="4">
    <source>
        <dbReference type="ARBA" id="ARBA00022692"/>
    </source>
</evidence>
<keyword evidence="5 7" id="KW-1133">Transmembrane helix</keyword>
<keyword evidence="4 7" id="KW-0812">Transmembrane</keyword>
<evidence type="ECO:0000259" key="8">
    <source>
        <dbReference type="Pfam" id="PF04239"/>
    </source>
</evidence>
<sequence length="236" mass="26617">MFNIIIKTVIVYVLIVFSMRLMGKKQAGQLQPYELVITLIIAEVASTPMDSPGTPLLYGLVPAITLLLIYYFFSFLCLKSKHVRLLLCGKPNILIHNGKLLVREIRKIGYSLNDLTEQLRISGNTNIANIHYAILETNGQLSVLPYAAFCPVTPNDMALDIHEETMCSALILDGKFHEQGMQRLHADEKKVVKFLHTMGFNDYRRVFIFTLSDTGDVFIQDRDENVKSLKLPTGGI</sequence>
<evidence type="ECO:0000256" key="6">
    <source>
        <dbReference type="ARBA" id="ARBA00023136"/>
    </source>
</evidence>
<dbReference type="PANTHER" id="PTHR34582:SF6">
    <property type="entry name" value="UPF0702 TRANSMEMBRANE PROTEIN YCAP"/>
    <property type="match status" value="1"/>
</dbReference>
<keyword evidence="3" id="KW-1003">Cell membrane</keyword>
<feature type="transmembrane region" description="Helical" evidence="7">
    <location>
        <begin position="6"/>
        <end position="23"/>
    </location>
</feature>
<dbReference type="Pfam" id="PF04239">
    <property type="entry name" value="DUF421"/>
    <property type="match status" value="1"/>
</dbReference>
<proteinExistence type="inferred from homology"/>
<dbReference type="EMBL" id="JACRSS010000001">
    <property type="protein sequence ID" value="MBC8538027.1"/>
    <property type="molecule type" value="Genomic_DNA"/>
</dbReference>
<evidence type="ECO:0000256" key="7">
    <source>
        <dbReference type="SAM" id="Phobius"/>
    </source>
</evidence>
<comment type="similarity">
    <text evidence="2">Belongs to the UPF0702 family.</text>
</comment>
<evidence type="ECO:0000313" key="10">
    <source>
        <dbReference type="Proteomes" id="UP000617951"/>
    </source>
</evidence>
<dbReference type="InterPro" id="IPR007353">
    <property type="entry name" value="DUF421"/>
</dbReference>
<evidence type="ECO:0000256" key="2">
    <source>
        <dbReference type="ARBA" id="ARBA00006448"/>
    </source>
</evidence>
<comment type="caution">
    <text evidence="9">The sequence shown here is derived from an EMBL/GenBank/DDBJ whole genome shotgun (WGS) entry which is preliminary data.</text>
</comment>
<dbReference type="RefSeq" id="WP_178620773.1">
    <property type="nucleotide sequence ID" value="NZ_JACRSS010000001.1"/>
</dbReference>
<organism evidence="9 10">
    <name type="scientific">Guopingia tenuis</name>
    <dbReference type="NCBI Taxonomy" id="2763656"/>
    <lineage>
        <taxon>Bacteria</taxon>
        <taxon>Bacillati</taxon>
        <taxon>Bacillota</taxon>
        <taxon>Clostridia</taxon>
        <taxon>Christensenellales</taxon>
        <taxon>Christensenellaceae</taxon>
        <taxon>Guopingia</taxon>
    </lineage>
</organism>
<reference evidence="9" key="1">
    <citation type="submission" date="2020-08" db="EMBL/GenBank/DDBJ databases">
        <title>Genome public.</title>
        <authorList>
            <person name="Liu C."/>
            <person name="Sun Q."/>
        </authorList>
    </citation>
    <scope>NUCLEOTIDE SEQUENCE</scope>
    <source>
        <strain evidence="9">NSJ-63</strain>
    </source>
</reference>
<evidence type="ECO:0000256" key="1">
    <source>
        <dbReference type="ARBA" id="ARBA00004651"/>
    </source>
</evidence>
<evidence type="ECO:0000313" key="9">
    <source>
        <dbReference type="EMBL" id="MBC8538027.1"/>
    </source>
</evidence>
<dbReference type="Proteomes" id="UP000617951">
    <property type="component" value="Unassembled WGS sequence"/>
</dbReference>
<evidence type="ECO:0000256" key="5">
    <source>
        <dbReference type="ARBA" id="ARBA00022989"/>
    </source>
</evidence>
<evidence type="ECO:0000256" key="3">
    <source>
        <dbReference type="ARBA" id="ARBA00022475"/>
    </source>
</evidence>
<dbReference type="Gene3D" id="3.30.240.20">
    <property type="entry name" value="bsu07140 like domains"/>
    <property type="match status" value="2"/>
</dbReference>
<dbReference type="PANTHER" id="PTHR34582">
    <property type="entry name" value="UPF0702 TRANSMEMBRANE PROTEIN YCAP"/>
    <property type="match status" value="1"/>
</dbReference>
<dbReference type="AlphaFoldDB" id="A0A926DHS3"/>
<dbReference type="InterPro" id="IPR023090">
    <property type="entry name" value="UPF0702_alpha/beta_dom_sf"/>
</dbReference>
<dbReference type="GO" id="GO:0005886">
    <property type="term" value="C:plasma membrane"/>
    <property type="evidence" value="ECO:0007669"/>
    <property type="project" value="UniProtKB-SubCell"/>
</dbReference>
<name>A0A926DHS3_9FIRM</name>
<feature type="transmembrane region" description="Helical" evidence="7">
    <location>
        <begin position="55"/>
        <end position="78"/>
    </location>
</feature>
<keyword evidence="10" id="KW-1185">Reference proteome</keyword>